<name>M0QM40_9ACTN</name>
<dbReference type="STRING" id="1223545.GS4_23_01430"/>
<evidence type="ECO:0008006" key="4">
    <source>
        <dbReference type="Google" id="ProtNLM"/>
    </source>
</evidence>
<reference evidence="2 3" key="1">
    <citation type="submission" date="2013-01" db="EMBL/GenBank/DDBJ databases">
        <title>Whole genome shotgun sequence of Gordonia soli NBRC 108243.</title>
        <authorList>
            <person name="Isaki-Nakamura S."/>
            <person name="Hosoyama A."/>
            <person name="Tsuchikane K."/>
            <person name="Ando Y."/>
            <person name="Baba S."/>
            <person name="Ohji S."/>
            <person name="Hamada M."/>
            <person name="Tamura T."/>
            <person name="Yamazoe A."/>
            <person name="Yamazaki S."/>
            <person name="Fujita N."/>
        </authorList>
    </citation>
    <scope>NUCLEOTIDE SEQUENCE [LARGE SCALE GENOMIC DNA]</scope>
    <source>
        <strain evidence="2 3">NBRC 108243</strain>
    </source>
</reference>
<organism evidence="2 3">
    <name type="scientific">Gordonia soli NBRC 108243</name>
    <dbReference type="NCBI Taxonomy" id="1223545"/>
    <lineage>
        <taxon>Bacteria</taxon>
        <taxon>Bacillati</taxon>
        <taxon>Actinomycetota</taxon>
        <taxon>Actinomycetes</taxon>
        <taxon>Mycobacteriales</taxon>
        <taxon>Gordoniaceae</taxon>
        <taxon>Gordonia</taxon>
    </lineage>
</organism>
<dbReference type="InterPro" id="IPR024520">
    <property type="entry name" value="DUF3558"/>
</dbReference>
<comment type="caution">
    <text evidence="2">The sequence shown here is derived from an EMBL/GenBank/DDBJ whole genome shotgun (WGS) entry which is preliminary data.</text>
</comment>
<feature type="compositionally biased region" description="Low complexity" evidence="1">
    <location>
        <begin position="24"/>
        <end position="33"/>
    </location>
</feature>
<dbReference type="eggNOG" id="ENOG5032EHV">
    <property type="taxonomic scope" value="Bacteria"/>
</dbReference>
<sequence>MVVVVAVVAMVVAASDGSESDTASGSSPSLLGPEGTLTVPASQNPLPADQLWNPSQLPDSVFSEMQFARRVTERCDFLAGVRSCDWGTVPTAPAGYGGYVYSTRYSLDEVRRMPNFTDFSDTVVDGRRAVKYTPVGKGFVERCDIAWGTSFGSIWVTIARSSSVSGAIDNCGLVEKWARLVYRNAPK</sequence>
<evidence type="ECO:0000313" key="2">
    <source>
        <dbReference type="EMBL" id="GAC69346.1"/>
    </source>
</evidence>
<dbReference type="Proteomes" id="UP000011666">
    <property type="component" value="Unassembled WGS sequence"/>
</dbReference>
<dbReference type="AlphaFoldDB" id="M0QM40"/>
<dbReference type="EMBL" id="BANX01000023">
    <property type="protein sequence ID" value="GAC69346.1"/>
    <property type="molecule type" value="Genomic_DNA"/>
</dbReference>
<evidence type="ECO:0000256" key="1">
    <source>
        <dbReference type="SAM" id="MobiDB-lite"/>
    </source>
</evidence>
<proteinExistence type="predicted"/>
<keyword evidence="3" id="KW-1185">Reference proteome</keyword>
<gene>
    <name evidence="2" type="ORF">GS4_23_01430</name>
</gene>
<protein>
    <recommendedName>
        <fullName evidence="4">DUF3558 domain-containing protein</fullName>
    </recommendedName>
</protein>
<dbReference type="Pfam" id="PF12079">
    <property type="entry name" value="DUF3558"/>
    <property type="match status" value="1"/>
</dbReference>
<feature type="region of interest" description="Disordered" evidence="1">
    <location>
        <begin position="17"/>
        <end position="45"/>
    </location>
</feature>
<evidence type="ECO:0000313" key="3">
    <source>
        <dbReference type="Proteomes" id="UP000011666"/>
    </source>
</evidence>
<accession>M0QM40</accession>